<name>A0A9Q8V8Q2_9HYPO</name>
<dbReference type="GeneID" id="72065675"/>
<evidence type="ECO:0000256" key="1">
    <source>
        <dbReference type="SAM" id="MobiDB-lite"/>
    </source>
</evidence>
<protein>
    <submittedName>
        <fullName evidence="2">Uncharacterized protein</fullName>
    </submittedName>
</protein>
<feature type="region of interest" description="Disordered" evidence="1">
    <location>
        <begin position="98"/>
        <end position="122"/>
    </location>
</feature>
<dbReference type="Proteomes" id="UP000829364">
    <property type="component" value="Chromosome 3"/>
</dbReference>
<evidence type="ECO:0000313" key="2">
    <source>
        <dbReference type="EMBL" id="UNI17375.1"/>
    </source>
</evidence>
<dbReference type="EMBL" id="CP086356">
    <property type="protein sequence ID" value="UNI17375.1"/>
    <property type="molecule type" value="Genomic_DNA"/>
</dbReference>
<evidence type="ECO:0000313" key="3">
    <source>
        <dbReference type="Proteomes" id="UP000829364"/>
    </source>
</evidence>
<dbReference type="KEGG" id="ptkz:JDV02_003719"/>
<gene>
    <name evidence="2" type="ORF">JDV02_003719</name>
</gene>
<organism evidence="2 3">
    <name type="scientific">Purpureocillium takamizusanense</name>
    <dbReference type="NCBI Taxonomy" id="2060973"/>
    <lineage>
        <taxon>Eukaryota</taxon>
        <taxon>Fungi</taxon>
        <taxon>Dikarya</taxon>
        <taxon>Ascomycota</taxon>
        <taxon>Pezizomycotina</taxon>
        <taxon>Sordariomycetes</taxon>
        <taxon>Hypocreomycetidae</taxon>
        <taxon>Hypocreales</taxon>
        <taxon>Ophiocordycipitaceae</taxon>
        <taxon>Purpureocillium</taxon>
    </lineage>
</organism>
<keyword evidence="3" id="KW-1185">Reference proteome</keyword>
<dbReference type="RefSeq" id="XP_047840856.1">
    <property type="nucleotide sequence ID" value="XM_047984881.1"/>
</dbReference>
<dbReference type="AlphaFoldDB" id="A0A9Q8V8Q2"/>
<accession>A0A9Q8V8Q2</accession>
<sequence>MARLLPARWSDRSVKKVRSMPRLPELHLRDTTVLSLITDERFDPPPRLAGVRLKTIKPRAIGIAITVVVASACACTCTCAKSTLRGASVRARTTSPVHHIGNFLPPPSTSPVADQLRRKSST</sequence>
<proteinExistence type="predicted"/>
<reference evidence="2" key="1">
    <citation type="submission" date="2021-11" db="EMBL/GenBank/DDBJ databases">
        <title>Purpureocillium_takamizusanense_genome.</title>
        <authorList>
            <person name="Nguyen N.-H."/>
        </authorList>
    </citation>
    <scope>NUCLEOTIDE SEQUENCE</scope>
    <source>
        <strain evidence="2">PT3</strain>
    </source>
</reference>